<sequence>MEKTKYKILNSRNGEILASKVVLADTFWLRLKGLIGRDNIEDEEALILYPCSEIHCYGMKFNIDIIFLDKDKKVISCIDNIIPGSRARVKDAKYAIEFKAGLVKKKQVKKEDILVFEECLF</sequence>
<evidence type="ECO:0008006" key="3">
    <source>
        <dbReference type="Google" id="ProtNLM"/>
    </source>
</evidence>
<keyword evidence="2" id="KW-1185">Reference proteome</keyword>
<dbReference type="InterPro" id="IPR003795">
    <property type="entry name" value="DUF192"/>
</dbReference>
<organism evidence="1 2">
    <name type="scientific">Serpentinicella alkaliphila</name>
    <dbReference type="NCBI Taxonomy" id="1734049"/>
    <lineage>
        <taxon>Bacteria</taxon>
        <taxon>Bacillati</taxon>
        <taxon>Bacillota</taxon>
        <taxon>Clostridia</taxon>
        <taxon>Peptostreptococcales</taxon>
        <taxon>Natronincolaceae</taxon>
        <taxon>Serpentinicella</taxon>
    </lineage>
</organism>
<dbReference type="Pfam" id="PF02643">
    <property type="entry name" value="DUF192"/>
    <property type="match status" value="1"/>
</dbReference>
<dbReference type="PANTHER" id="PTHR37953">
    <property type="entry name" value="UPF0127 PROTEIN MJ1496"/>
    <property type="match status" value="1"/>
</dbReference>
<dbReference type="Gene3D" id="2.60.120.1140">
    <property type="entry name" value="Protein of unknown function DUF192"/>
    <property type="match status" value="1"/>
</dbReference>
<dbReference type="InterPro" id="IPR038695">
    <property type="entry name" value="Saro_0823-like_sf"/>
</dbReference>
<dbReference type="Proteomes" id="UP000295504">
    <property type="component" value="Unassembled WGS sequence"/>
</dbReference>
<accession>A0A4R2TGY1</accession>
<name>A0A4R2TGY1_9FIRM</name>
<gene>
    <name evidence="1" type="ORF">EDD79_102716</name>
</gene>
<protein>
    <recommendedName>
        <fullName evidence="3">DUF192 domain-containing protein</fullName>
    </recommendedName>
</protein>
<dbReference type="EMBL" id="SLYC01000027">
    <property type="protein sequence ID" value="TCQ01497.1"/>
    <property type="molecule type" value="Genomic_DNA"/>
</dbReference>
<comment type="caution">
    <text evidence="1">The sequence shown here is derived from an EMBL/GenBank/DDBJ whole genome shotgun (WGS) entry which is preliminary data.</text>
</comment>
<dbReference type="AlphaFoldDB" id="A0A4R2TGY1"/>
<evidence type="ECO:0000313" key="1">
    <source>
        <dbReference type="EMBL" id="TCQ01497.1"/>
    </source>
</evidence>
<proteinExistence type="predicted"/>
<reference evidence="1 2" key="1">
    <citation type="submission" date="2019-03" db="EMBL/GenBank/DDBJ databases">
        <title>Genomic Encyclopedia of Type Strains, Phase IV (KMG-IV): sequencing the most valuable type-strain genomes for metagenomic binning, comparative biology and taxonomic classification.</title>
        <authorList>
            <person name="Goeker M."/>
        </authorList>
    </citation>
    <scope>NUCLEOTIDE SEQUENCE [LARGE SCALE GENOMIC DNA]</scope>
    <source>
        <strain evidence="1 2">DSM 100013</strain>
    </source>
</reference>
<evidence type="ECO:0000313" key="2">
    <source>
        <dbReference type="Proteomes" id="UP000295504"/>
    </source>
</evidence>
<dbReference type="OrthoDB" id="9813379at2"/>
<dbReference type="PANTHER" id="PTHR37953:SF1">
    <property type="entry name" value="UPF0127 PROTEIN MJ1496"/>
    <property type="match status" value="1"/>
</dbReference>
<dbReference type="RefSeq" id="WP_132848928.1">
    <property type="nucleotide sequence ID" value="NZ_CP058648.1"/>
</dbReference>